<name>W7BKT2_9LIST</name>
<dbReference type="EMBL" id="AODE01000031">
    <property type="protein sequence ID" value="EUJ26447.1"/>
    <property type="molecule type" value="Genomic_DNA"/>
</dbReference>
<dbReference type="STRING" id="1265820.PCORN_14794"/>
<protein>
    <submittedName>
        <fullName evidence="1">Uncharacterized protein</fullName>
    </submittedName>
</protein>
<evidence type="ECO:0000313" key="2">
    <source>
        <dbReference type="Proteomes" id="UP000019254"/>
    </source>
</evidence>
<dbReference type="AlphaFoldDB" id="W7BKT2"/>
<dbReference type="RefSeq" id="WP_036081302.1">
    <property type="nucleotide sequence ID" value="NZ_AODE01000031.1"/>
</dbReference>
<keyword evidence="2" id="KW-1185">Reference proteome</keyword>
<comment type="caution">
    <text evidence="1">The sequence shown here is derived from an EMBL/GenBank/DDBJ whole genome shotgun (WGS) entry which is preliminary data.</text>
</comment>
<dbReference type="OrthoDB" id="2365688at2"/>
<accession>W7BKT2</accession>
<proteinExistence type="predicted"/>
<dbReference type="Proteomes" id="UP000019254">
    <property type="component" value="Unassembled WGS sequence"/>
</dbReference>
<organism evidence="1 2">
    <name type="scientific">Listeria cornellensis FSL F6-0969</name>
    <dbReference type="NCBI Taxonomy" id="1265820"/>
    <lineage>
        <taxon>Bacteria</taxon>
        <taxon>Bacillati</taxon>
        <taxon>Bacillota</taxon>
        <taxon>Bacilli</taxon>
        <taxon>Bacillales</taxon>
        <taxon>Listeriaceae</taxon>
        <taxon>Listeria</taxon>
    </lineage>
</organism>
<evidence type="ECO:0000313" key="1">
    <source>
        <dbReference type="EMBL" id="EUJ26447.1"/>
    </source>
</evidence>
<reference evidence="1 2" key="1">
    <citation type="journal article" date="2014" name="Int. J. Syst. Evol. Microbiol.">
        <title>Listeria floridensis sp. nov., Listeria aquatica sp. nov., Listeria cornellensis sp. nov., Listeria riparia sp. nov. and Listeria grandensis sp. nov., from agricultural and natural environments.</title>
        <authorList>
            <person name="den Bakker H.C."/>
            <person name="Warchocki S."/>
            <person name="Wright E.M."/>
            <person name="Allred A.F."/>
            <person name="Ahlstrom C."/>
            <person name="Manuel C.S."/>
            <person name="Stasiewicz M.J."/>
            <person name="Burrell A."/>
            <person name="Roof S."/>
            <person name="Strawn L."/>
            <person name="Fortes E.D."/>
            <person name="Nightingale K.K."/>
            <person name="Kephart D."/>
            <person name="Wiedmann M."/>
        </authorList>
    </citation>
    <scope>NUCLEOTIDE SEQUENCE [LARGE SCALE GENOMIC DNA]</scope>
    <source>
        <strain evidence="2">FSL F6-969</strain>
    </source>
</reference>
<sequence>MKKKRRAGYVYKILLTVALLVGLVIAVQPGVYAKSVPHLEKFDINSITGKRTFVSSKSMTVPNNAYWSYTTTDVVSKSWNYTRYLNKIHYYDSNTKKYYH</sequence>
<gene>
    <name evidence="1" type="ORF">PCORN_14794</name>
</gene>